<dbReference type="GO" id="GO:0051903">
    <property type="term" value="F:S-(hydroxymethyl)glutathione dehydrogenase [NAD(P)+] activity"/>
    <property type="evidence" value="ECO:0007669"/>
    <property type="project" value="TreeGrafter"/>
</dbReference>
<dbReference type="InterPro" id="IPR020843">
    <property type="entry name" value="ER"/>
</dbReference>
<evidence type="ECO:0000256" key="3">
    <source>
        <dbReference type="ARBA" id="ARBA00022833"/>
    </source>
</evidence>
<dbReference type="Gene3D" id="3.40.50.720">
    <property type="entry name" value="NAD(P)-binding Rossmann-like Domain"/>
    <property type="match status" value="1"/>
</dbReference>
<comment type="cofactor">
    <cofactor evidence="1 6">
        <name>Zn(2+)</name>
        <dbReference type="ChEBI" id="CHEBI:29105"/>
    </cofactor>
</comment>
<dbReference type="FunFam" id="3.40.50.720:FF:000003">
    <property type="entry name" value="S-(hydroxymethyl)glutathione dehydrogenase"/>
    <property type="match status" value="1"/>
</dbReference>
<evidence type="ECO:0000256" key="6">
    <source>
        <dbReference type="RuleBase" id="RU361277"/>
    </source>
</evidence>
<evidence type="ECO:0000313" key="9">
    <source>
        <dbReference type="Proteomes" id="UP000605259"/>
    </source>
</evidence>
<accession>A0A917AM52</accession>
<evidence type="ECO:0000256" key="4">
    <source>
        <dbReference type="ARBA" id="ARBA00023002"/>
    </source>
</evidence>
<dbReference type="Pfam" id="PF08240">
    <property type="entry name" value="ADH_N"/>
    <property type="match status" value="1"/>
</dbReference>
<dbReference type="SUPFAM" id="SSF50129">
    <property type="entry name" value="GroES-like"/>
    <property type="match status" value="1"/>
</dbReference>
<organism evidence="8 9">
    <name type="scientific">Priestia taiwanensis</name>
    <dbReference type="NCBI Taxonomy" id="1347902"/>
    <lineage>
        <taxon>Bacteria</taxon>
        <taxon>Bacillati</taxon>
        <taxon>Bacillota</taxon>
        <taxon>Bacilli</taxon>
        <taxon>Bacillales</taxon>
        <taxon>Bacillaceae</taxon>
        <taxon>Priestia</taxon>
    </lineage>
</organism>
<gene>
    <name evidence="8" type="ORF">GCM10007140_09800</name>
</gene>
<dbReference type="InterPro" id="IPR002328">
    <property type="entry name" value="ADH_Zn_CS"/>
</dbReference>
<dbReference type="InterPro" id="IPR013154">
    <property type="entry name" value="ADH-like_N"/>
</dbReference>
<reference evidence="8" key="2">
    <citation type="submission" date="2020-09" db="EMBL/GenBank/DDBJ databases">
        <authorList>
            <person name="Sun Q."/>
            <person name="Zhou Y."/>
        </authorList>
    </citation>
    <scope>NUCLEOTIDE SEQUENCE</scope>
    <source>
        <strain evidence="8">CGMCC 1.12698</strain>
    </source>
</reference>
<dbReference type="Gene3D" id="3.90.180.10">
    <property type="entry name" value="Medium-chain alcohol dehydrogenases, catalytic domain"/>
    <property type="match status" value="1"/>
</dbReference>
<evidence type="ECO:0000256" key="2">
    <source>
        <dbReference type="ARBA" id="ARBA00022723"/>
    </source>
</evidence>
<keyword evidence="9" id="KW-1185">Reference proteome</keyword>
<dbReference type="PROSITE" id="PS00059">
    <property type="entry name" value="ADH_ZINC"/>
    <property type="match status" value="1"/>
</dbReference>
<keyword evidence="3 6" id="KW-0862">Zinc</keyword>
<dbReference type="InterPro" id="IPR036291">
    <property type="entry name" value="NAD(P)-bd_dom_sf"/>
</dbReference>
<dbReference type="GO" id="GO:0005829">
    <property type="term" value="C:cytosol"/>
    <property type="evidence" value="ECO:0007669"/>
    <property type="project" value="TreeGrafter"/>
</dbReference>
<keyword evidence="4" id="KW-0560">Oxidoreductase</keyword>
<evidence type="ECO:0000313" key="8">
    <source>
        <dbReference type="EMBL" id="GGE61518.1"/>
    </source>
</evidence>
<evidence type="ECO:0000259" key="7">
    <source>
        <dbReference type="SMART" id="SM00829"/>
    </source>
</evidence>
<dbReference type="CDD" id="cd08278">
    <property type="entry name" value="benzyl_alcohol_DH"/>
    <property type="match status" value="1"/>
</dbReference>
<comment type="caution">
    <text evidence="8">The sequence shown here is derived from an EMBL/GenBank/DDBJ whole genome shotgun (WGS) entry which is preliminary data.</text>
</comment>
<name>A0A917AM52_9BACI</name>
<dbReference type="AlphaFoldDB" id="A0A917AM52"/>
<dbReference type="GO" id="GO:0046294">
    <property type="term" value="P:formaldehyde catabolic process"/>
    <property type="evidence" value="ECO:0007669"/>
    <property type="project" value="TreeGrafter"/>
</dbReference>
<evidence type="ECO:0000256" key="5">
    <source>
        <dbReference type="ARBA" id="ARBA00023027"/>
    </source>
</evidence>
<reference evidence="8" key="1">
    <citation type="journal article" date="2014" name="Int. J. Syst. Evol. Microbiol.">
        <title>Complete genome sequence of Corynebacterium casei LMG S-19264T (=DSM 44701T), isolated from a smear-ripened cheese.</title>
        <authorList>
            <consortium name="US DOE Joint Genome Institute (JGI-PGF)"/>
            <person name="Walter F."/>
            <person name="Albersmeier A."/>
            <person name="Kalinowski J."/>
            <person name="Ruckert C."/>
        </authorList>
    </citation>
    <scope>NUCLEOTIDE SEQUENCE</scope>
    <source>
        <strain evidence="8">CGMCC 1.12698</strain>
    </source>
</reference>
<dbReference type="Pfam" id="PF00107">
    <property type="entry name" value="ADH_zinc_N"/>
    <property type="match status" value="1"/>
</dbReference>
<keyword evidence="5" id="KW-0520">NAD</keyword>
<dbReference type="EMBL" id="BMFK01000001">
    <property type="protein sequence ID" value="GGE61518.1"/>
    <property type="molecule type" value="Genomic_DNA"/>
</dbReference>
<protein>
    <submittedName>
        <fullName evidence="8">Aryl-alcohol dehydrogenase</fullName>
    </submittedName>
</protein>
<comment type="similarity">
    <text evidence="6">Belongs to the zinc-containing alcohol dehydrogenase family.</text>
</comment>
<proteinExistence type="inferred from homology"/>
<dbReference type="InterPro" id="IPR011032">
    <property type="entry name" value="GroES-like_sf"/>
</dbReference>
<dbReference type="RefSeq" id="WP_188387297.1">
    <property type="nucleotide sequence ID" value="NZ_BMFK01000001.1"/>
</dbReference>
<evidence type="ECO:0000256" key="1">
    <source>
        <dbReference type="ARBA" id="ARBA00001947"/>
    </source>
</evidence>
<dbReference type="SUPFAM" id="SSF51735">
    <property type="entry name" value="NAD(P)-binding Rossmann-fold domains"/>
    <property type="match status" value="1"/>
</dbReference>
<sequence>MEIKAAVVNSIGEDYQLEDLVLAEMQPDEVLVKMVASGMCMSDETLKNGGGTVPFPNVLGHEGSGIIEKVGNVVKGFKPGDQVVLSYAYCGSCPNCRTGRPAACDDWGKLNGIGVREDGSYTFHKEDGTPVNNLYGHSSFTTHSLVHESNLIKVDQDVDLRLIGPLGCGFLTGSGTVVNGLKPESGSSIAVFGTGAVGLAAMMAAKIEGCSTIIAVDIHDSRLEVAKNLGATHIINSKNEDPIEKIKEITNGIGVKYSVDTTGVPPVMNTALTVLATGGVMAPVAISGKSIELNPTTDLILVNKSIIGVLMGDGIPQLSIPQLVKFYKEGRFPFDELVKFYNFKDINQAAKDSISGEVIKPILIMDETYKPLESR</sequence>
<dbReference type="InterPro" id="IPR013149">
    <property type="entry name" value="ADH-like_C"/>
</dbReference>
<dbReference type="PANTHER" id="PTHR43880:SF12">
    <property type="entry name" value="ALCOHOL DEHYDROGENASE CLASS-3"/>
    <property type="match status" value="1"/>
</dbReference>
<keyword evidence="2 6" id="KW-0479">Metal-binding</keyword>
<dbReference type="GO" id="GO:0008270">
    <property type="term" value="F:zinc ion binding"/>
    <property type="evidence" value="ECO:0007669"/>
    <property type="project" value="InterPro"/>
</dbReference>
<feature type="domain" description="Enoyl reductase (ER)" evidence="7">
    <location>
        <begin position="12"/>
        <end position="363"/>
    </location>
</feature>
<dbReference type="Proteomes" id="UP000605259">
    <property type="component" value="Unassembled WGS sequence"/>
</dbReference>
<dbReference type="SMART" id="SM00829">
    <property type="entry name" value="PKS_ER"/>
    <property type="match status" value="1"/>
</dbReference>
<dbReference type="PANTHER" id="PTHR43880">
    <property type="entry name" value="ALCOHOL DEHYDROGENASE"/>
    <property type="match status" value="1"/>
</dbReference>